<protein>
    <submittedName>
        <fullName evidence="1">Uncharacterized protein</fullName>
    </submittedName>
</protein>
<sequence length="131" mass="15467">MFNLNQEESLEQPKCSYHITDPRVFESLNMSFYHFRKDQCSLCLSYREGDEKKIRASRCIYCKCRREKHCVQKEGGCKEMSKNNPDLIAAAVFDMQQVLKLPKVKHRGKEKCIVLSSSLVNIYLQYSQYRQ</sequence>
<keyword evidence="2" id="KW-1185">Reference proteome</keyword>
<gene>
    <name evidence="1" type="ORF">CEUTPL_LOCUS2304</name>
</gene>
<reference evidence="1" key="1">
    <citation type="submission" date="2022-01" db="EMBL/GenBank/DDBJ databases">
        <authorList>
            <person name="King R."/>
        </authorList>
    </citation>
    <scope>NUCLEOTIDE SEQUENCE</scope>
</reference>
<evidence type="ECO:0000313" key="2">
    <source>
        <dbReference type="Proteomes" id="UP001152799"/>
    </source>
</evidence>
<name>A0A9N9MDQ0_9CUCU</name>
<organism evidence="1 2">
    <name type="scientific">Ceutorhynchus assimilis</name>
    <name type="common">cabbage seed weevil</name>
    <dbReference type="NCBI Taxonomy" id="467358"/>
    <lineage>
        <taxon>Eukaryota</taxon>
        <taxon>Metazoa</taxon>
        <taxon>Ecdysozoa</taxon>
        <taxon>Arthropoda</taxon>
        <taxon>Hexapoda</taxon>
        <taxon>Insecta</taxon>
        <taxon>Pterygota</taxon>
        <taxon>Neoptera</taxon>
        <taxon>Endopterygota</taxon>
        <taxon>Coleoptera</taxon>
        <taxon>Polyphaga</taxon>
        <taxon>Cucujiformia</taxon>
        <taxon>Curculionidae</taxon>
        <taxon>Ceutorhynchinae</taxon>
        <taxon>Ceutorhynchus</taxon>
    </lineage>
</organism>
<dbReference type="OrthoDB" id="6772146at2759"/>
<dbReference type="EMBL" id="OU892286">
    <property type="protein sequence ID" value="CAG9761603.1"/>
    <property type="molecule type" value="Genomic_DNA"/>
</dbReference>
<accession>A0A9N9MDQ0</accession>
<dbReference type="AlphaFoldDB" id="A0A9N9MDQ0"/>
<dbReference type="Proteomes" id="UP001152799">
    <property type="component" value="Chromosome 10"/>
</dbReference>
<proteinExistence type="predicted"/>
<evidence type="ECO:0000313" key="1">
    <source>
        <dbReference type="EMBL" id="CAG9761603.1"/>
    </source>
</evidence>